<dbReference type="EC" id="6.1.1.9" evidence="11"/>
<dbReference type="Gene3D" id="1.10.287.380">
    <property type="entry name" value="Valyl-tRNA synthetase, C-terminal domain"/>
    <property type="match status" value="1"/>
</dbReference>
<evidence type="ECO:0000256" key="1">
    <source>
        <dbReference type="ARBA" id="ARBA00004496"/>
    </source>
</evidence>
<dbReference type="SUPFAM" id="SSF50677">
    <property type="entry name" value="ValRS/IleRS/LeuRS editing domain"/>
    <property type="match status" value="1"/>
</dbReference>
<dbReference type="GO" id="GO:0005829">
    <property type="term" value="C:cytosol"/>
    <property type="evidence" value="ECO:0007669"/>
    <property type="project" value="TreeGrafter"/>
</dbReference>
<dbReference type="GO" id="GO:0006438">
    <property type="term" value="P:valyl-tRNA aminoacylation"/>
    <property type="evidence" value="ECO:0007669"/>
    <property type="project" value="UniProtKB-UniRule"/>
</dbReference>
<keyword evidence="16" id="KW-1185">Reference proteome</keyword>
<evidence type="ECO:0000256" key="11">
    <source>
        <dbReference type="HAMAP-Rule" id="MF_02004"/>
    </source>
</evidence>
<gene>
    <name evidence="11" type="primary">valS</name>
    <name evidence="15" type="ORF">FIV53_00405</name>
</gene>
<evidence type="ECO:0000256" key="4">
    <source>
        <dbReference type="ARBA" id="ARBA00022598"/>
    </source>
</evidence>
<evidence type="ECO:0000259" key="13">
    <source>
        <dbReference type="Pfam" id="PF08264"/>
    </source>
</evidence>
<keyword evidence="7 11" id="KW-0648">Protein biosynthesis</keyword>
<dbReference type="Gene3D" id="3.40.50.620">
    <property type="entry name" value="HUPs"/>
    <property type="match status" value="2"/>
</dbReference>
<dbReference type="Pfam" id="PF10458">
    <property type="entry name" value="Val_tRNA-synt_C"/>
    <property type="match status" value="1"/>
</dbReference>
<dbReference type="PROSITE" id="PS00178">
    <property type="entry name" value="AA_TRNA_LIGASE_I"/>
    <property type="match status" value="1"/>
</dbReference>
<dbReference type="InterPro" id="IPR001412">
    <property type="entry name" value="aa-tRNA-synth_I_CS"/>
</dbReference>
<protein>
    <recommendedName>
        <fullName evidence="11">Valine--tRNA ligase</fullName>
        <ecNumber evidence="11">6.1.1.9</ecNumber>
    </recommendedName>
    <alternativeName>
        <fullName evidence="11">Valyl-tRNA synthetase</fullName>
        <shortName evidence="11">ValRS</shortName>
    </alternativeName>
</protein>
<evidence type="ECO:0000256" key="7">
    <source>
        <dbReference type="ARBA" id="ARBA00022917"/>
    </source>
</evidence>
<dbReference type="PANTHER" id="PTHR11946">
    <property type="entry name" value="VALYL-TRNA SYNTHETASES"/>
    <property type="match status" value="1"/>
</dbReference>
<evidence type="ECO:0000313" key="15">
    <source>
        <dbReference type="EMBL" id="QDF64782.1"/>
    </source>
</evidence>
<dbReference type="Pfam" id="PF08264">
    <property type="entry name" value="Anticodon_1"/>
    <property type="match status" value="1"/>
</dbReference>
<evidence type="ECO:0000256" key="9">
    <source>
        <dbReference type="ARBA" id="ARBA00023146"/>
    </source>
</evidence>
<dbReference type="InterPro" id="IPR002300">
    <property type="entry name" value="aa-tRNA-synth_Ia"/>
</dbReference>
<comment type="function">
    <text evidence="11">Catalyzes the attachment of valine to tRNA(Val). As ValRS can inadvertently accommodate and process structurally similar amino acids such as threonine, to avoid such errors, it has a 'posttransfer' editing activity that hydrolyzes mischarged Thr-tRNA(Val) in a tRNA-dependent manner.</text>
</comment>
<dbReference type="Gene3D" id="1.10.730.10">
    <property type="entry name" value="Isoleucyl-tRNA Synthetase, Domain 1"/>
    <property type="match status" value="1"/>
</dbReference>
<feature type="domain" description="Valyl-tRNA synthetase tRNA-binding arm" evidence="14">
    <location>
        <begin position="770"/>
        <end position="821"/>
    </location>
</feature>
<keyword evidence="3 11" id="KW-0963">Cytoplasm</keyword>
<dbReference type="PRINTS" id="PR00986">
    <property type="entry name" value="TRNASYNTHVAL"/>
</dbReference>
<feature type="domain" description="Aminoacyl-tRNA synthetase class Ia" evidence="12">
    <location>
        <begin position="16"/>
        <end position="421"/>
    </location>
</feature>
<evidence type="ECO:0000256" key="6">
    <source>
        <dbReference type="ARBA" id="ARBA00022840"/>
    </source>
</evidence>
<dbReference type="SUPFAM" id="SSF47323">
    <property type="entry name" value="Anticodon-binding domain of a subclass of class I aminoacyl-tRNA synthetases"/>
    <property type="match status" value="1"/>
</dbReference>
<dbReference type="Proteomes" id="UP000315201">
    <property type="component" value="Chromosome"/>
</dbReference>
<keyword evidence="5 11" id="KW-0547">Nucleotide-binding</keyword>
<accession>A0A4Y6I605</accession>
<comment type="similarity">
    <text evidence="11">Belongs to the class-I aminoacyl-tRNA synthetase family. ValS type 1 subfamily.</text>
</comment>
<dbReference type="InterPro" id="IPR014729">
    <property type="entry name" value="Rossmann-like_a/b/a_fold"/>
</dbReference>
<dbReference type="PANTHER" id="PTHR11946:SF93">
    <property type="entry name" value="VALINE--TRNA LIGASE, CHLOROPLASTIC_MITOCHONDRIAL 2"/>
    <property type="match status" value="1"/>
</dbReference>
<dbReference type="InterPro" id="IPR009080">
    <property type="entry name" value="tRNAsynth_Ia_anticodon-bd"/>
</dbReference>
<feature type="domain" description="Methionyl/Valyl/Leucyl/Isoleucyl-tRNA synthetase anticodon-binding" evidence="13">
    <location>
        <begin position="587"/>
        <end position="714"/>
    </location>
</feature>
<comment type="catalytic activity">
    <reaction evidence="10 11">
        <text>tRNA(Val) + L-valine + ATP = L-valyl-tRNA(Val) + AMP + diphosphate</text>
        <dbReference type="Rhea" id="RHEA:10704"/>
        <dbReference type="Rhea" id="RHEA-COMP:9672"/>
        <dbReference type="Rhea" id="RHEA-COMP:9708"/>
        <dbReference type="ChEBI" id="CHEBI:30616"/>
        <dbReference type="ChEBI" id="CHEBI:33019"/>
        <dbReference type="ChEBI" id="CHEBI:57762"/>
        <dbReference type="ChEBI" id="CHEBI:78442"/>
        <dbReference type="ChEBI" id="CHEBI:78537"/>
        <dbReference type="ChEBI" id="CHEBI:456215"/>
        <dbReference type="EC" id="6.1.1.9"/>
    </reaction>
</comment>
<comment type="domain">
    <text evidence="11">The C-terminal coiled-coil domain is crucial for aminoacylation activity.</text>
</comment>
<dbReference type="InterPro" id="IPR010978">
    <property type="entry name" value="tRNA-bd_arm"/>
</dbReference>
<dbReference type="CDD" id="cd00817">
    <property type="entry name" value="ValRS_core"/>
    <property type="match status" value="1"/>
</dbReference>
<dbReference type="GO" id="GO:0002161">
    <property type="term" value="F:aminoacyl-tRNA deacylase activity"/>
    <property type="evidence" value="ECO:0007669"/>
    <property type="project" value="InterPro"/>
</dbReference>
<dbReference type="NCBIfam" id="NF004349">
    <property type="entry name" value="PRK05729.1"/>
    <property type="match status" value="1"/>
</dbReference>
<dbReference type="InterPro" id="IPR002303">
    <property type="entry name" value="Valyl-tRNA_ligase"/>
</dbReference>
<dbReference type="RefSeq" id="WP_208664845.1">
    <property type="nucleotide sequence ID" value="NZ_CP041147.1"/>
</dbReference>
<feature type="short sequence motif" description="'HIGH' region" evidence="11">
    <location>
        <begin position="41"/>
        <end position="51"/>
    </location>
</feature>
<proteinExistence type="inferred from homology"/>
<dbReference type="SUPFAM" id="SSF52374">
    <property type="entry name" value="Nucleotidylyl transferase"/>
    <property type="match status" value="1"/>
</dbReference>
<keyword evidence="9 11" id="KW-0030">Aminoacyl-tRNA synthetase</keyword>
<evidence type="ECO:0000256" key="5">
    <source>
        <dbReference type="ARBA" id="ARBA00022741"/>
    </source>
</evidence>
<organism evidence="15 16">
    <name type="scientific">Mycoplasma nasistruthionis</name>
    <dbReference type="NCBI Taxonomy" id="353852"/>
    <lineage>
        <taxon>Bacteria</taxon>
        <taxon>Bacillati</taxon>
        <taxon>Mycoplasmatota</taxon>
        <taxon>Mollicutes</taxon>
        <taxon>Mycoplasmataceae</taxon>
        <taxon>Mycoplasma</taxon>
    </lineage>
</organism>
<comment type="subcellular location">
    <subcellularLocation>
        <location evidence="1 11">Cytoplasm</location>
    </subcellularLocation>
</comment>
<dbReference type="InterPro" id="IPR009008">
    <property type="entry name" value="Val/Leu/Ile-tRNA-synth_edit"/>
</dbReference>
<keyword evidence="6 11" id="KW-0067">ATP-binding</keyword>
<sequence length="828" mass="96322">MDKKYNHKEVEKGIDAKWQKNKYFQSHDEAKRPFTILLPPPNVTGKLHLGHALDVYIPDTIIRYKKLQGYDVLWLPGMDHAGIATQSKVEDEIYKASKLTRHDLGREKFLDKVWEWKEEYAKLFKKQWSTIGLALDYSNERFTLDAQANQAVLKVFVDLYNKGFIYKGVKAINWDVKLQTAVSNIEVNNEPTNQKMYYIKYPVVNSNQFLVVATVRTETLLSDVAIVFNPNDQRYKHLIGQSVIHPLTNKIIPIISDEYVDPEFGSGLMKLSAHAEADIEIIQKLGLEINETIDKNGFINCPESQFHGLERFDARNQIGQYLLDNGFIEKIDEVVSNVGISDRSKTPVEILVLPQWFVKMEHFRDLILNDLDSQQGVKFFPKRFENTMRQWMEDVHDWTISRQLWWGHRIPAWYKDNEVKVQIDCPGPDWVQDSDVLDTWFSSGLAPFVFLGWPQSNQKLNRYYPTSLLVTGYDIIFFWVARMYFFGLEFQGQKPFNELLLHGLIRDAQGRKMSKSLNNGVDPMEVIDQYGSDALRWFLITNTTPGLDIRFSTEKVESAWKVNNKLWNIAKYIKDLPDNNVPATDADLWIMQALSKLNSKINSLMQTYDFSVIGTEIYRYIFNDLSSWYVEFLKSSYSKQAAMNVLKQTLIILHPSMPFLTDKLFSDIFNQELLEQSWPEFEVYQSESYISTVIAVVAQLRKYREDNKLSHKQALYYCLDKEINQIALETINKMANASVVENRDFLVALDAVNLYIQESAELKQQNKLLLEAKIKHVQSEIARAQGILANDNFVSKAPAEKVQAEKDKLNKYQEELNQYQEEWKCKNY</sequence>
<dbReference type="InterPro" id="IPR013155">
    <property type="entry name" value="M/V/L/I-tRNA-synth_anticd-bd"/>
</dbReference>
<evidence type="ECO:0000256" key="8">
    <source>
        <dbReference type="ARBA" id="ARBA00023054"/>
    </source>
</evidence>
<dbReference type="GO" id="GO:0004832">
    <property type="term" value="F:valine-tRNA ligase activity"/>
    <property type="evidence" value="ECO:0007669"/>
    <property type="project" value="UniProtKB-UniRule"/>
</dbReference>
<evidence type="ECO:0000256" key="10">
    <source>
        <dbReference type="ARBA" id="ARBA00047552"/>
    </source>
</evidence>
<evidence type="ECO:0000259" key="12">
    <source>
        <dbReference type="Pfam" id="PF00133"/>
    </source>
</evidence>
<keyword evidence="8 11" id="KW-0175">Coiled coil</keyword>
<dbReference type="InterPro" id="IPR037118">
    <property type="entry name" value="Val-tRNA_synth_C_sf"/>
</dbReference>
<feature type="binding site" evidence="11">
    <location>
        <position position="515"/>
    </location>
    <ligand>
        <name>ATP</name>
        <dbReference type="ChEBI" id="CHEBI:30616"/>
    </ligand>
</feature>
<feature type="short sequence motif" description="'KMSKS' region" evidence="11">
    <location>
        <begin position="512"/>
        <end position="516"/>
    </location>
</feature>
<evidence type="ECO:0000313" key="16">
    <source>
        <dbReference type="Proteomes" id="UP000315201"/>
    </source>
</evidence>
<dbReference type="InterPro" id="IPR019499">
    <property type="entry name" value="Val-tRNA_synth_tRNA-bd"/>
</dbReference>
<evidence type="ECO:0000256" key="3">
    <source>
        <dbReference type="ARBA" id="ARBA00022490"/>
    </source>
</evidence>
<dbReference type="EMBL" id="CP041147">
    <property type="protein sequence ID" value="QDF64782.1"/>
    <property type="molecule type" value="Genomic_DNA"/>
</dbReference>
<comment type="domain">
    <text evidence="11">ValRS has two distinct active sites: one for aminoacylation and one for editing. The misactivated threonine is translocated from the active site to the editing site.</text>
</comment>
<name>A0A4Y6I605_9MOLU</name>
<feature type="domain" description="Aminoacyl-tRNA synthetase class Ia" evidence="12">
    <location>
        <begin position="423"/>
        <end position="552"/>
    </location>
</feature>
<dbReference type="CDD" id="cd07962">
    <property type="entry name" value="Anticodon_Ia_Val"/>
    <property type="match status" value="1"/>
</dbReference>
<comment type="subunit">
    <text evidence="2 11">Monomer.</text>
</comment>
<dbReference type="NCBIfam" id="TIGR00422">
    <property type="entry name" value="valS"/>
    <property type="match status" value="1"/>
</dbReference>
<evidence type="ECO:0000256" key="2">
    <source>
        <dbReference type="ARBA" id="ARBA00011245"/>
    </source>
</evidence>
<keyword evidence="4 11" id="KW-0436">Ligase</keyword>
<dbReference type="HAMAP" id="MF_02004">
    <property type="entry name" value="Val_tRNA_synth_type1"/>
    <property type="match status" value="1"/>
</dbReference>
<dbReference type="GO" id="GO:0005524">
    <property type="term" value="F:ATP binding"/>
    <property type="evidence" value="ECO:0007669"/>
    <property type="project" value="UniProtKB-UniRule"/>
</dbReference>
<dbReference type="AlphaFoldDB" id="A0A4Y6I605"/>
<dbReference type="SUPFAM" id="SSF46589">
    <property type="entry name" value="tRNA-binding arm"/>
    <property type="match status" value="1"/>
</dbReference>
<reference evidence="15 16" key="1">
    <citation type="submission" date="2019-06" db="EMBL/GenBank/DDBJ databases">
        <title>Mycoplasma nasistruthionis sp. nov. str Ms03.</title>
        <authorList>
            <person name="Botes A."/>
        </authorList>
    </citation>
    <scope>NUCLEOTIDE SEQUENCE [LARGE SCALE GENOMIC DNA]</scope>
    <source>
        <strain evidence="15 16">Ms03</strain>
    </source>
</reference>
<dbReference type="FunFam" id="3.40.50.620:FF:000032">
    <property type="entry name" value="Valine--tRNA ligase"/>
    <property type="match status" value="1"/>
</dbReference>
<evidence type="ECO:0000259" key="14">
    <source>
        <dbReference type="Pfam" id="PF10458"/>
    </source>
</evidence>
<dbReference type="InterPro" id="IPR033705">
    <property type="entry name" value="Anticodon_Ia_Val"/>
</dbReference>
<dbReference type="Pfam" id="PF00133">
    <property type="entry name" value="tRNA-synt_1"/>
    <property type="match status" value="2"/>
</dbReference>